<protein>
    <submittedName>
        <fullName evidence="2">Uncharacterized protein</fullName>
    </submittedName>
</protein>
<comment type="caution">
    <text evidence="2">The sequence shown here is derived from an EMBL/GenBank/DDBJ whole genome shotgun (WGS) entry which is preliminary data.</text>
</comment>
<dbReference type="AlphaFoldDB" id="A0A7J7JCN7"/>
<sequence length="151" mass="17629">MGSVQLHADLQRLSLMRLKSPWYSKQASILCCQSSGSFDVTWQQVTQVLETQVMPQLLSYSILPIAICYLPAHWILLYATYQFIGYYYMLPTSSLDITICYLPVHWILLYATYQLIGYYYMLPTSSLDITICYLPAHWILLYATYQLIGYY</sequence>
<keyword evidence="1" id="KW-1133">Transmembrane helix</keyword>
<feature type="transmembrane region" description="Helical" evidence="1">
    <location>
        <begin position="127"/>
        <end position="148"/>
    </location>
</feature>
<evidence type="ECO:0000313" key="3">
    <source>
        <dbReference type="Proteomes" id="UP000593567"/>
    </source>
</evidence>
<keyword evidence="3" id="KW-1185">Reference proteome</keyword>
<accession>A0A7J7JCN7</accession>
<evidence type="ECO:0000313" key="2">
    <source>
        <dbReference type="EMBL" id="KAF6023424.1"/>
    </source>
</evidence>
<keyword evidence="1" id="KW-0472">Membrane</keyword>
<proteinExistence type="predicted"/>
<feature type="transmembrane region" description="Helical" evidence="1">
    <location>
        <begin position="57"/>
        <end position="79"/>
    </location>
</feature>
<evidence type="ECO:0000256" key="1">
    <source>
        <dbReference type="SAM" id="Phobius"/>
    </source>
</evidence>
<keyword evidence="1" id="KW-0812">Transmembrane</keyword>
<reference evidence="2" key="1">
    <citation type="submission" date="2020-06" db="EMBL/GenBank/DDBJ databases">
        <title>Draft genome of Bugula neritina, a colonial animal packing powerful symbionts and potential medicines.</title>
        <authorList>
            <person name="Rayko M."/>
        </authorList>
    </citation>
    <scope>NUCLEOTIDE SEQUENCE [LARGE SCALE GENOMIC DNA]</scope>
    <source>
        <strain evidence="2">Kwan_BN1</strain>
    </source>
</reference>
<organism evidence="2 3">
    <name type="scientific">Bugula neritina</name>
    <name type="common">Brown bryozoan</name>
    <name type="synonym">Sertularia neritina</name>
    <dbReference type="NCBI Taxonomy" id="10212"/>
    <lineage>
        <taxon>Eukaryota</taxon>
        <taxon>Metazoa</taxon>
        <taxon>Spiralia</taxon>
        <taxon>Lophotrochozoa</taxon>
        <taxon>Bryozoa</taxon>
        <taxon>Gymnolaemata</taxon>
        <taxon>Cheilostomatida</taxon>
        <taxon>Flustrina</taxon>
        <taxon>Buguloidea</taxon>
        <taxon>Bugulidae</taxon>
        <taxon>Bugula</taxon>
    </lineage>
</organism>
<dbReference type="Proteomes" id="UP000593567">
    <property type="component" value="Unassembled WGS sequence"/>
</dbReference>
<gene>
    <name evidence="2" type="ORF">EB796_018263</name>
</gene>
<dbReference type="EMBL" id="VXIV02002716">
    <property type="protein sequence ID" value="KAF6023424.1"/>
    <property type="molecule type" value="Genomic_DNA"/>
</dbReference>
<name>A0A7J7JCN7_BUGNE</name>